<evidence type="ECO:0000313" key="4">
    <source>
        <dbReference type="Proteomes" id="UP001529510"/>
    </source>
</evidence>
<feature type="domain" description="DUF1170" evidence="2">
    <location>
        <begin position="11"/>
        <end position="64"/>
    </location>
</feature>
<accession>A0ABD0N8E3</accession>
<evidence type="ECO:0000313" key="3">
    <source>
        <dbReference type="EMBL" id="KAL0156588.1"/>
    </source>
</evidence>
<protein>
    <recommendedName>
        <fullName evidence="2">DUF1170 domain-containing protein</fullName>
    </recommendedName>
</protein>
<dbReference type="EMBL" id="JAMKFB020000024">
    <property type="protein sequence ID" value="KAL0156588.1"/>
    <property type="molecule type" value="Genomic_DNA"/>
</dbReference>
<dbReference type="Pfam" id="PF06663">
    <property type="entry name" value="CNK2_3_dom"/>
    <property type="match status" value="1"/>
</dbReference>
<keyword evidence="4" id="KW-1185">Reference proteome</keyword>
<dbReference type="Proteomes" id="UP001529510">
    <property type="component" value="Unassembled WGS sequence"/>
</dbReference>
<feature type="non-terminal residue" evidence="3">
    <location>
        <position position="64"/>
    </location>
</feature>
<dbReference type="AlphaFoldDB" id="A0ABD0N8E3"/>
<dbReference type="InterPro" id="IPR010599">
    <property type="entry name" value="CNK2/3_dom"/>
</dbReference>
<reference evidence="3 4" key="1">
    <citation type="submission" date="2024-05" db="EMBL/GenBank/DDBJ databases">
        <title>Genome sequencing and assembly of Indian major carp, Cirrhinus mrigala (Hamilton, 1822).</title>
        <authorList>
            <person name="Mohindra V."/>
            <person name="Chowdhury L.M."/>
            <person name="Lal K."/>
            <person name="Jena J.K."/>
        </authorList>
    </citation>
    <scope>NUCLEOTIDE SEQUENCE [LARGE SCALE GENOMIC DNA]</scope>
    <source>
        <strain evidence="3">CM1030</strain>
        <tissue evidence="3">Blood</tissue>
    </source>
</reference>
<name>A0ABD0N8E3_CIRMR</name>
<evidence type="ECO:0000259" key="2">
    <source>
        <dbReference type="Pfam" id="PF06663"/>
    </source>
</evidence>
<gene>
    <name evidence="3" type="ORF">M9458_047834</name>
</gene>
<feature type="compositionally biased region" description="Gly residues" evidence="1">
    <location>
        <begin position="1"/>
        <end position="11"/>
    </location>
</feature>
<proteinExistence type="predicted"/>
<feature type="non-terminal residue" evidence="3">
    <location>
        <position position="1"/>
    </location>
</feature>
<comment type="caution">
    <text evidence="3">The sequence shown here is derived from an EMBL/GenBank/DDBJ whole genome shotgun (WGS) entry which is preliminary data.</text>
</comment>
<sequence length="64" mass="7174">DEKGGLSGDGGVPVAKGSESPNSFLDQEYRRRFPLMEEEAVLYCYEYDPNHGPTTSRRDSTPTY</sequence>
<organism evidence="3 4">
    <name type="scientific">Cirrhinus mrigala</name>
    <name type="common">Mrigala</name>
    <dbReference type="NCBI Taxonomy" id="683832"/>
    <lineage>
        <taxon>Eukaryota</taxon>
        <taxon>Metazoa</taxon>
        <taxon>Chordata</taxon>
        <taxon>Craniata</taxon>
        <taxon>Vertebrata</taxon>
        <taxon>Euteleostomi</taxon>
        <taxon>Actinopterygii</taxon>
        <taxon>Neopterygii</taxon>
        <taxon>Teleostei</taxon>
        <taxon>Ostariophysi</taxon>
        <taxon>Cypriniformes</taxon>
        <taxon>Cyprinidae</taxon>
        <taxon>Labeoninae</taxon>
        <taxon>Labeonini</taxon>
        <taxon>Cirrhinus</taxon>
    </lineage>
</organism>
<evidence type="ECO:0000256" key="1">
    <source>
        <dbReference type="SAM" id="MobiDB-lite"/>
    </source>
</evidence>
<feature type="region of interest" description="Disordered" evidence="1">
    <location>
        <begin position="1"/>
        <end position="26"/>
    </location>
</feature>